<feature type="transmembrane region" description="Helical" evidence="1">
    <location>
        <begin position="70"/>
        <end position="87"/>
    </location>
</feature>
<gene>
    <name evidence="2" type="ORF">MOO45_07265</name>
</gene>
<keyword evidence="1" id="KW-0472">Membrane</keyword>
<accession>A0ABY4P8E3</accession>
<evidence type="ECO:0000313" key="3">
    <source>
        <dbReference type="Proteomes" id="UP000831495"/>
    </source>
</evidence>
<feature type="transmembrane region" description="Helical" evidence="1">
    <location>
        <begin position="12"/>
        <end position="30"/>
    </location>
</feature>
<keyword evidence="3" id="KW-1185">Reference proteome</keyword>
<dbReference type="InterPro" id="IPR005325">
    <property type="entry name" value="DUF308_memb"/>
</dbReference>
<reference evidence="2" key="1">
    <citation type="journal article" date="2022" name="Int. J. Syst. Evol. Microbiol.">
        <title>Apilactobacillus apisilvae sp. nov., Nicolia spurrieriana gen. nov. sp. nov., Bombilactobacillus folatiphilus sp. nov. and Bombilactobacillus thymidiniphilus sp. nov., four new lactic acid bacterial isolates from stingless bees Tetragonula carbonaria and Austroplebeia australis.</title>
        <authorList>
            <person name="Oliphant S.A."/>
            <person name="Watson-Haigh N.S."/>
            <person name="Sumby K.M."/>
            <person name="Gardner J."/>
            <person name="Groom S."/>
            <person name="Jiranek V."/>
        </authorList>
    </citation>
    <scope>NUCLEOTIDE SEQUENCE</scope>
    <source>
        <strain evidence="2">SG4_D2</strain>
    </source>
</reference>
<feature type="transmembrane region" description="Helical" evidence="1">
    <location>
        <begin position="125"/>
        <end position="145"/>
    </location>
</feature>
<keyword evidence="1" id="KW-0812">Transmembrane</keyword>
<keyword evidence="1" id="KW-1133">Transmembrane helix</keyword>
<dbReference type="RefSeq" id="WP_249514248.1">
    <property type="nucleotide sequence ID" value="NZ_CP093366.1"/>
</dbReference>
<proteinExistence type="predicted"/>
<sequence length="176" mass="20257">MKSYYRQFNWYRWLRIIFLALAGLIIFLNPDKSLNTILYLISAYLIGVGLIALHDGWLLSKSHSDNNSPYTTAVICFLLALLIFPIAHLLLPLLPVLLGIILLINGVNQFFSARANRHYVNVTPWWDYLYSGLLVLVGIALVFNPFDMLRFFFRILGVGLMVLAVMEFINTKLYKK</sequence>
<name>A0ABY4P8E3_9LACO</name>
<evidence type="ECO:0000256" key="1">
    <source>
        <dbReference type="SAM" id="Phobius"/>
    </source>
</evidence>
<dbReference type="Proteomes" id="UP000831495">
    <property type="component" value="Chromosome"/>
</dbReference>
<feature type="transmembrane region" description="Helical" evidence="1">
    <location>
        <begin position="36"/>
        <end position="58"/>
    </location>
</feature>
<evidence type="ECO:0000313" key="2">
    <source>
        <dbReference type="EMBL" id="UQS81980.1"/>
    </source>
</evidence>
<dbReference type="EMBL" id="CP093366">
    <property type="protein sequence ID" value="UQS81980.1"/>
    <property type="molecule type" value="Genomic_DNA"/>
</dbReference>
<dbReference type="Pfam" id="PF03729">
    <property type="entry name" value="DUF308"/>
    <property type="match status" value="1"/>
</dbReference>
<feature type="transmembrane region" description="Helical" evidence="1">
    <location>
        <begin position="151"/>
        <end position="169"/>
    </location>
</feature>
<protein>
    <submittedName>
        <fullName evidence="2">DUF308 domain-containing protein</fullName>
    </submittedName>
</protein>
<organism evidence="2 3">
    <name type="scientific">Bombilactobacillus folatiphilus</name>
    <dbReference type="NCBI Taxonomy" id="2923362"/>
    <lineage>
        <taxon>Bacteria</taxon>
        <taxon>Bacillati</taxon>
        <taxon>Bacillota</taxon>
        <taxon>Bacilli</taxon>
        <taxon>Lactobacillales</taxon>
        <taxon>Lactobacillaceae</taxon>
        <taxon>Bombilactobacillus</taxon>
    </lineage>
</organism>